<dbReference type="InterPro" id="IPR027417">
    <property type="entry name" value="P-loop_NTPase"/>
</dbReference>
<organism evidence="2 3">
    <name type="scientific">Zasmidium cellare ATCC 36951</name>
    <dbReference type="NCBI Taxonomy" id="1080233"/>
    <lineage>
        <taxon>Eukaryota</taxon>
        <taxon>Fungi</taxon>
        <taxon>Dikarya</taxon>
        <taxon>Ascomycota</taxon>
        <taxon>Pezizomycotina</taxon>
        <taxon>Dothideomycetes</taxon>
        <taxon>Dothideomycetidae</taxon>
        <taxon>Mycosphaerellales</taxon>
        <taxon>Mycosphaerellaceae</taxon>
        <taxon>Zasmidium</taxon>
    </lineage>
</organism>
<keyword evidence="1" id="KW-0812">Transmembrane</keyword>
<reference evidence="2" key="1">
    <citation type="journal article" date="2020" name="Stud. Mycol.">
        <title>101 Dothideomycetes genomes: a test case for predicting lifestyles and emergence of pathogens.</title>
        <authorList>
            <person name="Haridas S."/>
            <person name="Albert R."/>
            <person name="Binder M."/>
            <person name="Bloem J."/>
            <person name="Labutti K."/>
            <person name="Salamov A."/>
            <person name="Andreopoulos B."/>
            <person name="Baker S."/>
            <person name="Barry K."/>
            <person name="Bills G."/>
            <person name="Bluhm B."/>
            <person name="Cannon C."/>
            <person name="Castanera R."/>
            <person name="Culley D."/>
            <person name="Daum C."/>
            <person name="Ezra D."/>
            <person name="Gonzalez J."/>
            <person name="Henrissat B."/>
            <person name="Kuo A."/>
            <person name="Liang C."/>
            <person name="Lipzen A."/>
            <person name="Lutzoni F."/>
            <person name="Magnuson J."/>
            <person name="Mondo S."/>
            <person name="Nolan M."/>
            <person name="Ohm R."/>
            <person name="Pangilinan J."/>
            <person name="Park H.-J."/>
            <person name="Ramirez L."/>
            <person name="Alfaro M."/>
            <person name="Sun H."/>
            <person name="Tritt A."/>
            <person name="Yoshinaga Y."/>
            <person name="Zwiers L.-H."/>
            <person name="Turgeon B."/>
            <person name="Goodwin S."/>
            <person name="Spatafora J."/>
            <person name="Crous P."/>
            <person name="Grigoriev I."/>
        </authorList>
    </citation>
    <scope>NUCLEOTIDE SEQUENCE</scope>
    <source>
        <strain evidence="2">ATCC 36951</strain>
    </source>
</reference>
<dbReference type="EMBL" id="ML993636">
    <property type="protein sequence ID" value="KAF2159494.1"/>
    <property type="molecule type" value="Genomic_DNA"/>
</dbReference>
<dbReference type="PANTHER" id="PTHR36978:SF4">
    <property type="entry name" value="P-LOOP CONTAINING NUCLEOSIDE TRIPHOSPHATE HYDROLASE PROTEIN"/>
    <property type="match status" value="1"/>
</dbReference>
<evidence type="ECO:0008006" key="4">
    <source>
        <dbReference type="Google" id="ProtNLM"/>
    </source>
</evidence>
<evidence type="ECO:0000256" key="1">
    <source>
        <dbReference type="SAM" id="Phobius"/>
    </source>
</evidence>
<sequence>MATKADFDRIGNYALMYNKDQNIDRRRCSRTVPMQVLALGYSRTGTMSMRSALNTLGYPNTYHFSSFYENVRDCDVWQELFAAKFEGKGTVTKRQFDGLLGYCGAVTDMPCHLFAAELIAFYPDAKVVLVERELESWYRSWSGFVENALSPTLPLLAMLDPYWLGRIVGVGAAGVDKQVGSARTVTAAKARSREEYRKHYAFVRSIVPKDRLLEYQLREGWEPLCAFLEKPIPSVAFPHVNDSAHNAQSFKEIAIKGIGNILRNGMLIVAIVGVPAGAFFIWRQMSRHRHPLD</sequence>
<dbReference type="Gene3D" id="3.40.50.300">
    <property type="entry name" value="P-loop containing nucleotide triphosphate hydrolases"/>
    <property type="match status" value="1"/>
</dbReference>
<evidence type="ECO:0000313" key="2">
    <source>
        <dbReference type="EMBL" id="KAF2159494.1"/>
    </source>
</evidence>
<evidence type="ECO:0000313" key="3">
    <source>
        <dbReference type="Proteomes" id="UP000799537"/>
    </source>
</evidence>
<feature type="transmembrane region" description="Helical" evidence="1">
    <location>
        <begin position="261"/>
        <end position="282"/>
    </location>
</feature>
<keyword evidence="3" id="KW-1185">Reference proteome</keyword>
<keyword evidence="1" id="KW-1133">Transmembrane helix</keyword>
<dbReference type="RefSeq" id="XP_033660383.1">
    <property type="nucleotide sequence ID" value="XM_033818976.1"/>
</dbReference>
<keyword evidence="1" id="KW-0472">Membrane</keyword>
<dbReference type="Pfam" id="PF17784">
    <property type="entry name" value="Sulfotransfer_4"/>
    <property type="match status" value="1"/>
</dbReference>
<dbReference type="InterPro" id="IPR040632">
    <property type="entry name" value="Sulfotransfer_4"/>
</dbReference>
<dbReference type="PANTHER" id="PTHR36978">
    <property type="entry name" value="P-LOOP CONTAINING NUCLEOTIDE TRIPHOSPHATE HYDROLASE"/>
    <property type="match status" value="1"/>
</dbReference>
<dbReference type="AlphaFoldDB" id="A0A6A6BXD7"/>
<protein>
    <recommendedName>
        <fullName evidence="4">P-loop containing nucleoside triphosphate hydrolase protein</fullName>
    </recommendedName>
</protein>
<gene>
    <name evidence="2" type="ORF">M409DRAFT_70949</name>
</gene>
<dbReference type="Proteomes" id="UP000799537">
    <property type="component" value="Unassembled WGS sequence"/>
</dbReference>
<proteinExistence type="predicted"/>
<dbReference type="OrthoDB" id="408152at2759"/>
<accession>A0A6A6BXD7</accession>
<dbReference type="GeneID" id="54572248"/>
<name>A0A6A6BXD7_ZASCE</name>
<dbReference type="SUPFAM" id="SSF52540">
    <property type="entry name" value="P-loop containing nucleoside triphosphate hydrolases"/>
    <property type="match status" value="1"/>
</dbReference>